<dbReference type="VEuPathDB" id="CryptoDB:CmeUKMEL1_07510"/>
<evidence type="ECO:0000256" key="3">
    <source>
        <dbReference type="ARBA" id="ARBA00022679"/>
    </source>
</evidence>
<dbReference type="PANTHER" id="PTHR12001">
    <property type="entry name" value="GERANYLGERANYL PYROPHOSPHATE SYNTHASE"/>
    <property type="match status" value="1"/>
</dbReference>
<protein>
    <submittedName>
        <fullName evidence="7">Polyprenyl synthetase family protein</fullName>
    </submittedName>
</protein>
<reference evidence="7 8" key="1">
    <citation type="submission" date="2014-04" db="EMBL/GenBank/DDBJ databases">
        <title>Comparative Genomics of Cryptosporidium Species.</title>
        <authorList>
            <person name="Silva J.C."/>
            <person name="Su Q."/>
            <person name="Chalmers R."/>
            <person name="Chibucos M.C."/>
            <person name="Elwin K."/>
            <person name="Godinez A."/>
            <person name="Guo F."/>
            <person name="Huynh K."/>
            <person name="Orvis J."/>
            <person name="Ott S."/>
            <person name="Sadzewicz L."/>
            <person name="Sengamalay N."/>
            <person name="Shetty A."/>
            <person name="Sun M."/>
            <person name="Tallon L."/>
            <person name="Xiao L."/>
            <person name="Zhang H."/>
            <person name="Fraser C.M."/>
            <person name="Zhu G."/>
            <person name="Kissinger J."/>
            <person name="Widmer G."/>
        </authorList>
    </citation>
    <scope>NUCLEOTIDE SEQUENCE [LARGE SCALE GENOMIC DNA]</scope>
    <source>
        <strain evidence="7 8">UKMEL1</strain>
    </source>
</reference>
<dbReference type="GO" id="GO:0046872">
    <property type="term" value="F:metal ion binding"/>
    <property type="evidence" value="ECO:0007669"/>
    <property type="project" value="UniProtKB-KW"/>
</dbReference>
<keyword evidence="5" id="KW-0460">Magnesium</keyword>
<dbReference type="PANTHER" id="PTHR12001:SF69">
    <property type="entry name" value="ALL TRANS-POLYPRENYL-DIPHOSPHATE SYNTHASE PDSS1"/>
    <property type="match status" value="1"/>
</dbReference>
<dbReference type="AlphaFoldDB" id="A0A2P4Z0E2"/>
<comment type="cofactor">
    <cofactor evidence="1">
        <name>Mg(2+)</name>
        <dbReference type="ChEBI" id="CHEBI:18420"/>
    </cofactor>
</comment>
<evidence type="ECO:0000256" key="2">
    <source>
        <dbReference type="ARBA" id="ARBA00006706"/>
    </source>
</evidence>
<dbReference type="SUPFAM" id="SSF48576">
    <property type="entry name" value="Terpenoid synthases"/>
    <property type="match status" value="1"/>
</dbReference>
<evidence type="ECO:0000313" key="8">
    <source>
        <dbReference type="Proteomes" id="UP000236928"/>
    </source>
</evidence>
<dbReference type="GO" id="GO:0004659">
    <property type="term" value="F:prenyltransferase activity"/>
    <property type="evidence" value="ECO:0007669"/>
    <property type="project" value="InterPro"/>
</dbReference>
<evidence type="ECO:0000256" key="4">
    <source>
        <dbReference type="ARBA" id="ARBA00022723"/>
    </source>
</evidence>
<evidence type="ECO:0000256" key="6">
    <source>
        <dbReference type="ARBA" id="ARBA00023229"/>
    </source>
</evidence>
<dbReference type="GO" id="GO:1901663">
    <property type="term" value="P:quinone biosynthetic process"/>
    <property type="evidence" value="ECO:0007669"/>
    <property type="project" value="UniProtKB-ARBA"/>
</dbReference>
<evidence type="ECO:0000313" key="7">
    <source>
        <dbReference type="EMBL" id="POM83461.1"/>
    </source>
</evidence>
<comment type="similarity">
    <text evidence="2">Belongs to the FPP/GGPP synthase family.</text>
</comment>
<dbReference type="Pfam" id="PF00348">
    <property type="entry name" value="polyprenyl_synt"/>
    <property type="match status" value="1"/>
</dbReference>
<comment type="caution">
    <text evidence="7">The sequence shown here is derived from an EMBL/GenBank/DDBJ whole genome shotgun (WGS) entry which is preliminary data.</text>
</comment>
<dbReference type="InterPro" id="IPR000092">
    <property type="entry name" value="Polyprenyl_synt"/>
</dbReference>
<dbReference type="GO" id="GO:0008299">
    <property type="term" value="P:isoprenoid biosynthetic process"/>
    <property type="evidence" value="ECO:0007669"/>
    <property type="project" value="UniProtKB-KW"/>
</dbReference>
<dbReference type="PROSITE" id="PS00444">
    <property type="entry name" value="POLYPRENYL_SYNTHASE_2"/>
    <property type="match status" value="1"/>
</dbReference>
<keyword evidence="4" id="KW-0479">Metal-binding</keyword>
<keyword evidence="8" id="KW-1185">Reference proteome</keyword>
<keyword evidence="6" id="KW-0414">Isoprene biosynthesis</keyword>
<keyword evidence="3" id="KW-0808">Transferase</keyword>
<evidence type="ECO:0000256" key="1">
    <source>
        <dbReference type="ARBA" id="ARBA00001946"/>
    </source>
</evidence>
<dbReference type="Proteomes" id="UP000236928">
    <property type="component" value="Unassembled WGS sequence"/>
</dbReference>
<dbReference type="InterPro" id="IPR008949">
    <property type="entry name" value="Isoprenoid_synthase_dom_sf"/>
</dbReference>
<dbReference type="EMBL" id="JIBK01000014">
    <property type="protein sequence ID" value="POM83461.1"/>
    <property type="molecule type" value="Genomic_DNA"/>
</dbReference>
<name>A0A2P4Z0E2_9CRYT</name>
<organism evidence="7 8">
    <name type="scientific">Cryptosporidium meleagridis</name>
    <dbReference type="NCBI Taxonomy" id="93969"/>
    <lineage>
        <taxon>Eukaryota</taxon>
        <taxon>Sar</taxon>
        <taxon>Alveolata</taxon>
        <taxon>Apicomplexa</taxon>
        <taxon>Conoidasida</taxon>
        <taxon>Coccidia</taxon>
        <taxon>Eucoccidiorida</taxon>
        <taxon>Eimeriorina</taxon>
        <taxon>Cryptosporidiidae</taxon>
        <taxon>Cryptosporidium</taxon>
    </lineage>
</organism>
<accession>A0A2P4Z0E2</accession>
<dbReference type="InterPro" id="IPR033749">
    <property type="entry name" value="Polyprenyl_synt_CS"/>
</dbReference>
<dbReference type="Gene3D" id="1.10.600.10">
    <property type="entry name" value="Farnesyl Diphosphate Synthase"/>
    <property type="match status" value="1"/>
</dbReference>
<gene>
    <name evidence="7" type="ORF">CmeUKMEL1_07510</name>
</gene>
<dbReference type="OrthoDB" id="6921389at2759"/>
<sequence length="142" mass="16321">MEMIIYSYYMGLNFGLAFQLMDDILDFTNSISQVNSGKPFLNDIKQGILTIPIYFLLSKDQERATKILVNKNLHNSDKAEILKDLVNILFETYSIQATIVCVAQYLERYIHFISLISNSKRNVFSSLLVKMADKLLKIIDSI</sequence>
<evidence type="ECO:0000256" key="5">
    <source>
        <dbReference type="ARBA" id="ARBA00022842"/>
    </source>
</evidence>
<proteinExistence type="inferred from homology"/>